<evidence type="ECO:0000313" key="3">
    <source>
        <dbReference type="EMBL" id="XCP93889.1"/>
    </source>
</evidence>
<dbReference type="InterPro" id="IPR011009">
    <property type="entry name" value="Kinase-like_dom_sf"/>
</dbReference>
<evidence type="ECO:0000259" key="2">
    <source>
        <dbReference type="Pfam" id="PF01636"/>
    </source>
</evidence>
<proteinExistence type="inferred from homology"/>
<protein>
    <submittedName>
        <fullName evidence="3">Phosphotransferase</fullName>
    </submittedName>
</protein>
<comment type="similarity">
    <text evidence="1">Belongs to the pseudomonas-type ThrB family.</text>
</comment>
<dbReference type="SUPFAM" id="SSF56112">
    <property type="entry name" value="Protein kinase-like (PK-like)"/>
    <property type="match status" value="1"/>
</dbReference>
<dbReference type="Pfam" id="PF01636">
    <property type="entry name" value="APH"/>
    <property type="match status" value="1"/>
</dbReference>
<accession>A0AAU8NAS6</accession>
<dbReference type="PANTHER" id="PTHR21064">
    <property type="entry name" value="AMINOGLYCOSIDE PHOSPHOTRANSFERASE DOMAIN-CONTAINING PROTEIN-RELATED"/>
    <property type="match status" value="1"/>
</dbReference>
<feature type="domain" description="Aminoglycoside phosphotransferase" evidence="2">
    <location>
        <begin position="32"/>
        <end position="261"/>
    </location>
</feature>
<gene>
    <name evidence="3" type="ORF">ABXS70_22250</name>
</gene>
<dbReference type="GO" id="GO:0019202">
    <property type="term" value="F:amino acid kinase activity"/>
    <property type="evidence" value="ECO:0007669"/>
    <property type="project" value="TreeGrafter"/>
</dbReference>
<dbReference type="Gene3D" id="3.90.1200.10">
    <property type="match status" value="1"/>
</dbReference>
<evidence type="ECO:0000256" key="1">
    <source>
        <dbReference type="ARBA" id="ARBA00038240"/>
    </source>
</evidence>
<dbReference type="PANTHER" id="PTHR21064:SF6">
    <property type="entry name" value="AMINOGLYCOSIDE PHOSPHOTRANSFERASE DOMAIN-CONTAINING PROTEIN"/>
    <property type="match status" value="1"/>
</dbReference>
<sequence>MESTLSIAKEALHHYSIPCKSIDFIGQSANVIYKITDVGNNEYSLRLHTSKSETFERYWTEQDVLHSEMVWLHSLVLDTDLTLPSPVKNTQGDFITKVNNISCTLVRWVEGEQKSFITTLEDAQSIGEMIGKLHKHASRWKTPNSFERPVFDASRISQALEKLTEQSQAGLLDTDDTALLQNAGQQVMKMMNSIERTCSHWGMIHADLIPSNIVFHGKEARPIDFGACGFGFYLFDLGWTFSYIHPALRDPLLQSYSTYYALPDNYIELLEGWFIAGQLETMNFWLGLPDSREWLPDHIRKLASREITAYLQKDSFLFNGTPYWE</sequence>
<dbReference type="RefSeq" id="WP_366290936.1">
    <property type="nucleotide sequence ID" value="NZ_CP159992.1"/>
</dbReference>
<dbReference type="EMBL" id="CP159992">
    <property type="protein sequence ID" value="XCP93889.1"/>
    <property type="molecule type" value="Genomic_DNA"/>
</dbReference>
<dbReference type="AlphaFoldDB" id="A0AAU8NAS6"/>
<dbReference type="InterPro" id="IPR002575">
    <property type="entry name" value="Aminoglycoside_PTrfase"/>
</dbReference>
<reference evidence="3" key="1">
    <citation type="submission" date="2024-05" db="EMBL/GenBank/DDBJ databases">
        <title>Draft genome assemblies of 36 bacteria isolated from hibernating arctic ground squirrels.</title>
        <authorList>
            <person name="McKee H."/>
            <person name="Mullen L."/>
            <person name="Drown D.M."/>
            <person name="Duddleston K.N."/>
        </authorList>
    </citation>
    <scope>NUCLEOTIDE SEQUENCE</scope>
    <source>
        <strain evidence="3">AN1007</strain>
    </source>
</reference>
<organism evidence="3">
    <name type="scientific">Paenibacillus sp. AN1007</name>
    <dbReference type="NCBI Taxonomy" id="3151385"/>
    <lineage>
        <taxon>Bacteria</taxon>
        <taxon>Bacillati</taxon>
        <taxon>Bacillota</taxon>
        <taxon>Bacilli</taxon>
        <taxon>Bacillales</taxon>
        <taxon>Paenibacillaceae</taxon>
        <taxon>Paenibacillus</taxon>
    </lineage>
</organism>
<name>A0AAU8NAS6_9BACL</name>
<dbReference type="InterPro" id="IPR050249">
    <property type="entry name" value="Pseudomonas-type_ThrB"/>
</dbReference>